<dbReference type="AlphaFoldDB" id="A0A8U0I0Q8"/>
<evidence type="ECO:0000256" key="2">
    <source>
        <dbReference type="ARBA" id="ARBA00023002"/>
    </source>
</evidence>
<sequence length="310" mass="34498">MPDGGVDAGHDDRDGGDYDVVVVGGGPSGCSAAVFAARYGLNAVVFDRGRSSIRRCAYVENYLGFPAGVDVETLYALMHDHVAEAGGELVADLVESVTRADDGDGFVVETQDGRRVSARRVVAATRYDAEYLRPLDDGTMFETREHDGEEREQFDRSYPESDGTTPVDGLYVASPSDEADRQAVVAAGRGARVGLAVVGDARRDDGYPESVAKHYDWVRREAARDEEWADRDRWREWYDGRRPDDADIDDALWTDLRERDIDRRLSAYLSDDEIAERTERGQRRLLDHVDDELVVERAREIESEGAEVSS</sequence>
<dbReference type="Pfam" id="PF07992">
    <property type="entry name" value="Pyr_redox_2"/>
    <property type="match status" value="1"/>
</dbReference>
<dbReference type="KEGG" id="halx:M0R89_21530"/>
<dbReference type="PANTHER" id="PTHR48105">
    <property type="entry name" value="THIOREDOXIN REDUCTASE 1-RELATED-RELATED"/>
    <property type="match status" value="1"/>
</dbReference>
<dbReference type="PRINTS" id="PR00469">
    <property type="entry name" value="PNDRDTASEII"/>
</dbReference>
<geneLocation type="plasmid" evidence="5 6">
    <name>unnamed2</name>
</geneLocation>
<dbReference type="Proteomes" id="UP000830729">
    <property type="component" value="Plasmid unnamed2"/>
</dbReference>
<organism evidence="5 6">
    <name type="scientific">Halorussus limi</name>
    <dbReference type="NCBI Taxonomy" id="2938695"/>
    <lineage>
        <taxon>Archaea</taxon>
        <taxon>Methanobacteriati</taxon>
        <taxon>Methanobacteriota</taxon>
        <taxon>Stenosarchaea group</taxon>
        <taxon>Halobacteria</taxon>
        <taxon>Halobacteriales</taxon>
        <taxon>Haladaptataceae</taxon>
        <taxon>Halorussus</taxon>
    </lineage>
</organism>
<dbReference type="GO" id="GO:0016491">
    <property type="term" value="F:oxidoreductase activity"/>
    <property type="evidence" value="ECO:0007669"/>
    <property type="project" value="UniProtKB-KW"/>
</dbReference>
<dbReference type="GeneID" id="72187839"/>
<proteinExistence type="predicted"/>
<dbReference type="InterPro" id="IPR023753">
    <property type="entry name" value="FAD/NAD-binding_dom"/>
</dbReference>
<protein>
    <submittedName>
        <fullName evidence="5">FAD-dependent oxidoreductase</fullName>
    </submittedName>
</protein>
<keyword evidence="5" id="KW-0614">Plasmid</keyword>
<evidence type="ECO:0000313" key="6">
    <source>
        <dbReference type="Proteomes" id="UP000830729"/>
    </source>
</evidence>
<feature type="domain" description="FAD/NAD(P)-binding" evidence="4">
    <location>
        <begin position="18"/>
        <end position="125"/>
    </location>
</feature>
<dbReference type="Gene3D" id="3.50.50.60">
    <property type="entry name" value="FAD/NAD(P)-binding domain"/>
    <property type="match status" value="1"/>
</dbReference>
<dbReference type="EMBL" id="CP096661">
    <property type="protein sequence ID" value="UPV76777.1"/>
    <property type="molecule type" value="Genomic_DNA"/>
</dbReference>
<evidence type="ECO:0000256" key="1">
    <source>
        <dbReference type="ARBA" id="ARBA00022630"/>
    </source>
</evidence>
<name>A0A8U0I0Q8_9EURY</name>
<evidence type="ECO:0000313" key="5">
    <source>
        <dbReference type="EMBL" id="UPV76777.1"/>
    </source>
</evidence>
<keyword evidence="6" id="KW-1185">Reference proteome</keyword>
<dbReference type="SUPFAM" id="SSF51905">
    <property type="entry name" value="FAD/NAD(P)-binding domain"/>
    <property type="match status" value="1"/>
</dbReference>
<dbReference type="InterPro" id="IPR050097">
    <property type="entry name" value="Ferredoxin-NADP_redctase_2"/>
</dbReference>
<reference evidence="5 6" key="1">
    <citation type="submission" date="2022-04" db="EMBL/GenBank/DDBJ databases">
        <title>Diverse halophilic archaea isolated from saline environments.</title>
        <authorList>
            <person name="Cui H.-L."/>
        </authorList>
    </citation>
    <scope>NUCLEOTIDE SEQUENCE [LARGE SCALE GENOMIC DNA]</scope>
    <source>
        <strain evidence="5 6">XZYJT49</strain>
        <plasmid evidence="5 6">unnamed2</plasmid>
    </source>
</reference>
<keyword evidence="2" id="KW-0560">Oxidoreductase</keyword>
<gene>
    <name evidence="5" type="ORF">M0R89_21530</name>
</gene>
<evidence type="ECO:0000256" key="3">
    <source>
        <dbReference type="SAM" id="MobiDB-lite"/>
    </source>
</evidence>
<dbReference type="RefSeq" id="WP_248652810.1">
    <property type="nucleotide sequence ID" value="NZ_CP096661.1"/>
</dbReference>
<feature type="region of interest" description="Disordered" evidence="3">
    <location>
        <begin position="145"/>
        <end position="166"/>
    </location>
</feature>
<evidence type="ECO:0000259" key="4">
    <source>
        <dbReference type="Pfam" id="PF07992"/>
    </source>
</evidence>
<feature type="compositionally biased region" description="Basic and acidic residues" evidence="3">
    <location>
        <begin position="145"/>
        <end position="159"/>
    </location>
</feature>
<keyword evidence="1" id="KW-0285">Flavoprotein</keyword>
<accession>A0A8U0I0Q8</accession>
<dbReference type="InterPro" id="IPR036188">
    <property type="entry name" value="FAD/NAD-bd_sf"/>
</dbReference>